<dbReference type="EMBL" id="QLMI01000002">
    <property type="protein sequence ID" value="RAK24405.1"/>
    <property type="molecule type" value="Genomic_DNA"/>
</dbReference>
<reference evidence="2 3" key="1">
    <citation type="submission" date="2018-06" db="EMBL/GenBank/DDBJ databases">
        <title>Genomic Encyclopedia of Type Strains, Phase III (KMG-III): the genomes of soil and plant-associated and newly described type strains.</title>
        <authorList>
            <person name="Whitman W."/>
        </authorList>
    </citation>
    <scope>NUCLEOTIDE SEQUENCE [LARGE SCALE GENOMIC DNA]</scope>
    <source>
        <strain evidence="2 3">CGMCC 1.12398</strain>
    </source>
</reference>
<accession>A0A327YXR1</accession>
<evidence type="ECO:0000313" key="3">
    <source>
        <dbReference type="Proteomes" id="UP000249620"/>
    </source>
</evidence>
<name>A0A327YXR1_9FLAO</name>
<keyword evidence="3" id="KW-1185">Reference proteome</keyword>
<organism evidence="2 3">
    <name type="scientific">Flavobacterium aquaticum</name>
    <dbReference type="NCBI Taxonomy" id="1236486"/>
    <lineage>
        <taxon>Bacteria</taxon>
        <taxon>Pseudomonadati</taxon>
        <taxon>Bacteroidota</taxon>
        <taxon>Flavobacteriia</taxon>
        <taxon>Flavobacteriales</taxon>
        <taxon>Flavobacteriaceae</taxon>
        <taxon>Flavobacterium</taxon>
    </lineage>
</organism>
<protein>
    <submittedName>
        <fullName evidence="2">GLPGLI family protein</fullName>
    </submittedName>
</protein>
<feature type="coiled-coil region" evidence="1">
    <location>
        <begin position="221"/>
        <end position="248"/>
    </location>
</feature>
<comment type="caution">
    <text evidence="2">The sequence shown here is derived from an EMBL/GenBank/DDBJ whole genome shotgun (WGS) entry which is preliminary data.</text>
</comment>
<evidence type="ECO:0000313" key="2">
    <source>
        <dbReference type="EMBL" id="RAK24405.1"/>
    </source>
</evidence>
<dbReference type="Proteomes" id="UP000249620">
    <property type="component" value="Unassembled WGS sequence"/>
</dbReference>
<dbReference type="NCBIfam" id="TIGR01200">
    <property type="entry name" value="GLPGLI"/>
    <property type="match status" value="1"/>
</dbReference>
<dbReference type="InterPro" id="IPR005901">
    <property type="entry name" value="GLPGLI"/>
</dbReference>
<keyword evidence="1" id="KW-0175">Coiled coil</keyword>
<dbReference type="AlphaFoldDB" id="A0A327YXR1"/>
<sequence>MKIHSLFLLFPFFGLSQTVEVKYYNNQIFKSDQIVEYIPREIKPNYAQNHYSYTLINSNNISVFKNDKIVEISLENDTINEIELYEIFGDKHIVVEEKNTKPFDYSSKESLILKDFNSKTLEFERKLESKVIVKDSLINWEWKPIKGTEEILGYKCKKAITNKYGSIKTAYYTEEIPISDGPFNHTGLPGLILKISSEKNEIIAYEIHKKKENIRIEKPTFEGKKLTLKELEKEINKLNNKYQIEFDNKIKNQ</sequence>
<dbReference type="OrthoDB" id="1440774at2"/>
<evidence type="ECO:0000256" key="1">
    <source>
        <dbReference type="SAM" id="Coils"/>
    </source>
</evidence>
<gene>
    <name evidence="2" type="ORF">B0I03_102263</name>
</gene>
<proteinExistence type="predicted"/>
<dbReference type="RefSeq" id="WP_111566191.1">
    <property type="nucleotide sequence ID" value="NZ_QLMI01000002.1"/>
</dbReference>
<dbReference type="Pfam" id="PF09697">
    <property type="entry name" value="Porph_ging"/>
    <property type="match status" value="1"/>
</dbReference>